<dbReference type="Gene3D" id="3.40.50.2000">
    <property type="entry name" value="Glycogen Phosphorylase B"/>
    <property type="match status" value="2"/>
</dbReference>
<name>A0A174I7V8_9FIRM</name>
<dbReference type="Proteomes" id="UP000095679">
    <property type="component" value="Unassembled WGS sequence"/>
</dbReference>
<evidence type="ECO:0000313" key="3">
    <source>
        <dbReference type="Proteomes" id="UP000095679"/>
    </source>
</evidence>
<evidence type="ECO:0000259" key="1">
    <source>
        <dbReference type="Pfam" id="PF00534"/>
    </source>
</evidence>
<dbReference type="EMBL" id="CYZL01000026">
    <property type="protein sequence ID" value="CUO83213.1"/>
    <property type="molecule type" value="Genomic_DNA"/>
</dbReference>
<reference evidence="2 3" key="1">
    <citation type="submission" date="2015-09" db="EMBL/GenBank/DDBJ databases">
        <authorList>
            <consortium name="Pathogen Informatics"/>
        </authorList>
    </citation>
    <scope>NUCLEOTIDE SEQUENCE [LARGE SCALE GENOMIC DNA]</scope>
    <source>
        <strain evidence="2 3">2789STDY5834835</strain>
    </source>
</reference>
<keyword evidence="2" id="KW-0808">Transferase</keyword>
<dbReference type="Pfam" id="PF00534">
    <property type="entry name" value="Glycos_transf_1"/>
    <property type="match status" value="1"/>
</dbReference>
<feature type="domain" description="Glycosyl transferase family 1" evidence="1">
    <location>
        <begin position="241"/>
        <end position="390"/>
    </location>
</feature>
<dbReference type="SUPFAM" id="SSF53756">
    <property type="entry name" value="UDP-Glycosyltransferase/glycogen phosphorylase"/>
    <property type="match status" value="1"/>
</dbReference>
<dbReference type="InterPro" id="IPR001296">
    <property type="entry name" value="Glyco_trans_1"/>
</dbReference>
<accession>A0A174I7V8</accession>
<dbReference type="GO" id="GO:0004373">
    <property type="term" value="F:alpha-1,4-glucan glucosyltransferase (UDP-glucose donor) activity"/>
    <property type="evidence" value="ECO:0007669"/>
    <property type="project" value="UniProtKB-EC"/>
</dbReference>
<evidence type="ECO:0000313" key="2">
    <source>
        <dbReference type="EMBL" id="CUO83213.1"/>
    </source>
</evidence>
<gene>
    <name evidence="2" type="ORF">ERS852450_02514</name>
</gene>
<dbReference type="PANTHER" id="PTHR12526">
    <property type="entry name" value="GLYCOSYLTRANSFERASE"/>
    <property type="match status" value="1"/>
</dbReference>
<dbReference type="AlphaFoldDB" id="A0A174I7V8"/>
<dbReference type="EC" id="2.4.1.11" evidence="2"/>
<proteinExistence type="predicted"/>
<sequence length="416" mass="48012">MRILIVNYRYFISGGPEKYMFNIKKMLEDNGHEVIPFSIHSNKNLETKYSKYFVEPIGGRDATYFDEVKKTPKSIWQLLTRSIYSREVEKAIKKEINDVKPDLVYIIHFVNKLSPSVITGASKMGIPVVLRLSDYFLLCPRFDFMYEKKVCEECLSKGYRSCIKKRCVKGSLFASVVRVFSMKFHKMINVYKDVYAFITPSEFLKKKLVLNGFEEKRIHCIPTFTASKTTIGEQQIGSYGLYFGRVTEEKGVETVIKAYEKLPEYTVKIMGDDTTDEAKRLKKYVENHKIKNVEFLGFKSGAELENIIKGARFTLIPSIWYDNLPNTALESFQYSKPVIASNIGSLPELVSDGENGYLFEPSNVEDLIKKIKMLDDDILVKRMGEASRKRLESRFAPQSHYEALMKIFNDAAKNRK</sequence>
<protein>
    <submittedName>
        <fullName evidence="2">Glycogen synthase</fullName>
        <ecNumber evidence="2">2.4.1.11</ecNumber>
    </submittedName>
</protein>
<organism evidence="2 3">
    <name type="scientific">Anaerobutyricum hallii</name>
    <dbReference type="NCBI Taxonomy" id="39488"/>
    <lineage>
        <taxon>Bacteria</taxon>
        <taxon>Bacillati</taxon>
        <taxon>Bacillota</taxon>
        <taxon>Clostridia</taxon>
        <taxon>Lachnospirales</taxon>
        <taxon>Lachnospiraceae</taxon>
        <taxon>Anaerobutyricum</taxon>
    </lineage>
</organism>
<dbReference type="PANTHER" id="PTHR12526:SF638">
    <property type="entry name" value="SPORE COAT PROTEIN SA"/>
    <property type="match status" value="1"/>
</dbReference>
<keyword evidence="2" id="KW-0328">Glycosyltransferase</keyword>
<dbReference type="RefSeq" id="WP_055299479.1">
    <property type="nucleotide sequence ID" value="NZ_BLYK01000026.1"/>
</dbReference>